<evidence type="ECO:0000313" key="3">
    <source>
        <dbReference type="Proteomes" id="UP000663831"/>
    </source>
</evidence>
<accession>A0A8H2WIU4</accession>
<dbReference type="Pfam" id="PF11327">
    <property type="entry name" value="Egh16-like"/>
    <property type="match status" value="1"/>
</dbReference>
<reference evidence="2" key="1">
    <citation type="submission" date="2021-01" db="EMBL/GenBank/DDBJ databases">
        <authorList>
            <person name="Kaushik A."/>
        </authorList>
    </citation>
    <scope>NUCLEOTIDE SEQUENCE</scope>
    <source>
        <strain evidence="2">AG3-1AP</strain>
    </source>
</reference>
<gene>
    <name evidence="2" type="ORF">RDB_LOCUS136</name>
</gene>
<sequence length="336" mass="34671">HVGPKCVPGGAEYNHCVVYGHRPAGSRRYKVPARICQILTPVVTSSYASAFFQPSVQFQFFFFCFTTSLVTGSLAYRQRLSSSQTLLNVLIIMLAKTSAFSSALLVLAAVTSVNAHAAMIKVGATGKGFGVVETTPRDGTRRDPFQADTSIIRDADAANGAAGACGRTLAGGPIDAAAEMEAASAAGLPAVAADGTITMVMHQVNGDGAGPYTCGVSADASAQNFVDMKIITNVPGQNSRSNAKAQDFPLVAQMPAGTACTGGPNGDACIIRCRNAARAGPFGACAAGKTNTGGVTIAEAEKALAQDISKRAVVKSFEKKRVIRSRIAGAKAGYWI</sequence>
<dbReference type="Proteomes" id="UP000663831">
    <property type="component" value="Unassembled WGS sequence"/>
</dbReference>
<proteinExistence type="predicted"/>
<keyword evidence="1" id="KW-0812">Transmembrane</keyword>
<keyword evidence="1" id="KW-1133">Transmembrane helix</keyword>
<dbReference type="PANTHER" id="PTHR34618:SF4">
    <property type="entry name" value="CAS1"/>
    <property type="match status" value="1"/>
</dbReference>
<evidence type="ECO:0000313" key="2">
    <source>
        <dbReference type="EMBL" id="CAE6376315.1"/>
    </source>
</evidence>
<dbReference type="PANTHER" id="PTHR34618">
    <property type="entry name" value="SURFACE PROTEIN MAS1, PUTATIVE-RELATED"/>
    <property type="match status" value="1"/>
</dbReference>
<feature type="non-terminal residue" evidence="2">
    <location>
        <position position="1"/>
    </location>
</feature>
<feature type="transmembrane region" description="Helical" evidence="1">
    <location>
        <begin position="88"/>
        <end position="110"/>
    </location>
</feature>
<dbReference type="InterPro" id="IPR021476">
    <property type="entry name" value="Egh16-like"/>
</dbReference>
<keyword evidence="1" id="KW-0472">Membrane</keyword>
<protein>
    <recommendedName>
        <fullName evidence="4">MAS3 protein</fullName>
    </recommendedName>
</protein>
<feature type="transmembrane region" description="Helical" evidence="1">
    <location>
        <begin position="58"/>
        <end position="76"/>
    </location>
</feature>
<name>A0A8H2WIU4_9AGAM</name>
<evidence type="ECO:0008006" key="4">
    <source>
        <dbReference type="Google" id="ProtNLM"/>
    </source>
</evidence>
<comment type="caution">
    <text evidence="2">The sequence shown here is derived from an EMBL/GenBank/DDBJ whole genome shotgun (WGS) entry which is preliminary data.</text>
</comment>
<dbReference type="EMBL" id="CAJMWV010000003">
    <property type="protein sequence ID" value="CAE6376315.1"/>
    <property type="molecule type" value="Genomic_DNA"/>
</dbReference>
<dbReference type="AlphaFoldDB" id="A0A8H2WIU4"/>
<evidence type="ECO:0000256" key="1">
    <source>
        <dbReference type="SAM" id="Phobius"/>
    </source>
</evidence>
<organism evidence="2 3">
    <name type="scientific">Rhizoctonia solani</name>
    <dbReference type="NCBI Taxonomy" id="456999"/>
    <lineage>
        <taxon>Eukaryota</taxon>
        <taxon>Fungi</taxon>
        <taxon>Dikarya</taxon>
        <taxon>Basidiomycota</taxon>
        <taxon>Agaricomycotina</taxon>
        <taxon>Agaricomycetes</taxon>
        <taxon>Cantharellales</taxon>
        <taxon>Ceratobasidiaceae</taxon>
        <taxon>Rhizoctonia</taxon>
    </lineage>
</organism>